<name>A0A8J2JI15_9HEXA</name>
<sequence>MLYAPLPQLARVTKGPR</sequence>
<organism evidence="1 2">
    <name type="scientific">Allacma fusca</name>
    <dbReference type="NCBI Taxonomy" id="39272"/>
    <lineage>
        <taxon>Eukaryota</taxon>
        <taxon>Metazoa</taxon>
        <taxon>Ecdysozoa</taxon>
        <taxon>Arthropoda</taxon>
        <taxon>Hexapoda</taxon>
        <taxon>Collembola</taxon>
        <taxon>Symphypleona</taxon>
        <taxon>Sminthuridae</taxon>
        <taxon>Allacma</taxon>
    </lineage>
</organism>
<dbReference type="EMBL" id="CAJVCH010072049">
    <property type="protein sequence ID" value="CAG7720610.1"/>
    <property type="molecule type" value="Genomic_DNA"/>
</dbReference>
<reference evidence="1" key="1">
    <citation type="submission" date="2021-06" db="EMBL/GenBank/DDBJ databases">
        <authorList>
            <person name="Hodson N. C."/>
            <person name="Mongue J. A."/>
            <person name="Jaron S. K."/>
        </authorList>
    </citation>
    <scope>NUCLEOTIDE SEQUENCE</scope>
</reference>
<feature type="non-terminal residue" evidence="1">
    <location>
        <position position="1"/>
    </location>
</feature>
<evidence type="ECO:0000313" key="1">
    <source>
        <dbReference type="EMBL" id="CAG7720610.1"/>
    </source>
</evidence>
<accession>A0A8J2JI15</accession>
<dbReference type="Proteomes" id="UP000708208">
    <property type="component" value="Unassembled WGS sequence"/>
</dbReference>
<proteinExistence type="predicted"/>
<comment type="caution">
    <text evidence="1">The sequence shown here is derived from an EMBL/GenBank/DDBJ whole genome shotgun (WGS) entry which is preliminary data.</text>
</comment>
<evidence type="ECO:0000313" key="2">
    <source>
        <dbReference type="Proteomes" id="UP000708208"/>
    </source>
</evidence>
<protein>
    <submittedName>
        <fullName evidence="1">Uncharacterized protein</fullName>
    </submittedName>
</protein>
<keyword evidence="2" id="KW-1185">Reference proteome</keyword>
<dbReference type="AlphaFoldDB" id="A0A8J2JI15"/>
<gene>
    <name evidence="1" type="ORF">AFUS01_LOCUS9880</name>
</gene>